<dbReference type="GO" id="GO:0061504">
    <property type="term" value="P:cyclic threonylcarbamoyladenosine biosynthetic process"/>
    <property type="evidence" value="ECO:0007669"/>
    <property type="project" value="TreeGrafter"/>
</dbReference>
<dbReference type="EMBL" id="JACHFD010000010">
    <property type="protein sequence ID" value="MBB5352140.1"/>
    <property type="molecule type" value="Genomic_DNA"/>
</dbReference>
<evidence type="ECO:0000259" key="1">
    <source>
        <dbReference type="Pfam" id="PF00899"/>
    </source>
</evidence>
<dbReference type="InterPro" id="IPR045886">
    <property type="entry name" value="ThiF/MoeB/HesA"/>
</dbReference>
<dbReference type="RefSeq" id="WP_343076036.1">
    <property type="nucleotide sequence ID" value="NZ_JACHFD010000010.1"/>
</dbReference>
<dbReference type="Proteomes" id="UP000557717">
    <property type="component" value="Unassembled WGS sequence"/>
</dbReference>
<dbReference type="InterPro" id="IPR000594">
    <property type="entry name" value="ThiF_NAD_FAD-bd"/>
</dbReference>
<dbReference type="AlphaFoldDB" id="A0A840VE40"/>
<evidence type="ECO:0000313" key="2">
    <source>
        <dbReference type="EMBL" id="MBB5352140.1"/>
    </source>
</evidence>
<sequence length="267" mass="28605">MSTAYDRLSGMVRLYGRRAFENFLSSTVLIAGIGGVGSWTAESLARSGIGHLILVDPDDLCLTNTNRQIHALDGNYGRPKVDAMAERLRAIHPEIRITCLPAFYSERSAEEIFSHGPMAVVDAIDSLRAKCHLLAECRQRGLPTVTSGAAGGRVDPTRIRVDDLSRSGRDPLLSSVRRQLRTDFDFPPGSAKGDIEPFGIEAVFSDEPAVYPTCEGEISHERPSNLAGAIGCDAGYGSATHVTAAFGLTCAARILEALKARTSSTDG</sequence>
<dbReference type="InterPro" id="IPR035985">
    <property type="entry name" value="Ubiquitin-activating_enz"/>
</dbReference>
<accession>A0A840VE40</accession>
<protein>
    <submittedName>
        <fullName evidence="2">tRNA A37 threonylcarbamoyladenosine dehydratase</fullName>
    </submittedName>
</protein>
<dbReference type="GO" id="GO:0008641">
    <property type="term" value="F:ubiquitin-like modifier activating enzyme activity"/>
    <property type="evidence" value="ECO:0007669"/>
    <property type="project" value="InterPro"/>
</dbReference>
<gene>
    <name evidence="2" type="ORF">HNR46_002381</name>
</gene>
<organism evidence="2 3">
    <name type="scientific">Haloferula luteola</name>
    <dbReference type="NCBI Taxonomy" id="595692"/>
    <lineage>
        <taxon>Bacteria</taxon>
        <taxon>Pseudomonadati</taxon>
        <taxon>Verrucomicrobiota</taxon>
        <taxon>Verrucomicrobiia</taxon>
        <taxon>Verrucomicrobiales</taxon>
        <taxon>Verrucomicrobiaceae</taxon>
        <taxon>Haloferula</taxon>
    </lineage>
</organism>
<dbReference type="Pfam" id="PF00899">
    <property type="entry name" value="ThiF"/>
    <property type="match status" value="1"/>
</dbReference>
<reference evidence="2 3" key="1">
    <citation type="submission" date="2020-08" db="EMBL/GenBank/DDBJ databases">
        <title>Genomic Encyclopedia of Type Strains, Phase IV (KMG-IV): sequencing the most valuable type-strain genomes for metagenomic binning, comparative biology and taxonomic classification.</title>
        <authorList>
            <person name="Goeker M."/>
        </authorList>
    </citation>
    <scope>NUCLEOTIDE SEQUENCE [LARGE SCALE GENOMIC DNA]</scope>
    <source>
        <strain evidence="2 3">YC6886</strain>
    </source>
</reference>
<dbReference type="PANTHER" id="PTHR43267">
    <property type="entry name" value="TRNA THREONYLCARBAMOYLADENOSINE DEHYDRATASE"/>
    <property type="match status" value="1"/>
</dbReference>
<comment type="caution">
    <text evidence="2">The sequence shown here is derived from an EMBL/GenBank/DDBJ whole genome shotgun (WGS) entry which is preliminary data.</text>
</comment>
<dbReference type="PANTHER" id="PTHR43267:SF1">
    <property type="entry name" value="TRNA THREONYLCARBAMOYLADENOSINE DEHYDRATASE"/>
    <property type="match status" value="1"/>
</dbReference>
<dbReference type="CDD" id="cd00755">
    <property type="entry name" value="YgdL_like"/>
    <property type="match status" value="1"/>
</dbReference>
<dbReference type="Gene3D" id="3.40.50.720">
    <property type="entry name" value="NAD(P)-binding Rossmann-like Domain"/>
    <property type="match status" value="1"/>
</dbReference>
<proteinExistence type="predicted"/>
<keyword evidence="3" id="KW-1185">Reference proteome</keyword>
<dbReference type="SUPFAM" id="SSF69572">
    <property type="entry name" value="Activating enzymes of the ubiquitin-like proteins"/>
    <property type="match status" value="1"/>
</dbReference>
<dbReference type="GO" id="GO:0061503">
    <property type="term" value="F:tRNA threonylcarbamoyladenosine dehydratase"/>
    <property type="evidence" value="ECO:0007669"/>
    <property type="project" value="TreeGrafter"/>
</dbReference>
<feature type="domain" description="THIF-type NAD/FAD binding fold" evidence="1">
    <location>
        <begin position="12"/>
        <end position="160"/>
    </location>
</feature>
<name>A0A840VE40_9BACT</name>
<evidence type="ECO:0000313" key="3">
    <source>
        <dbReference type="Proteomes" id="UP000557717"/>
    </source>
</evidence>